<protein>
    <submittedName>
        <fullName evidence="2">Uncharacterized protein</fullName>
    </submittedName>
</protein>
<feature type="compositionally biased region" description="Basic and acidic residues" evidence="1">
    <location>
        <begin position="1"/>
        <end position="10"/>
    </location>
</feature>
<name>A0ABN5YL41_9MYCO</name>
<feature type="region of interest" description="Disordered" evidence="1">
    <location>
        <begin position="1"/>
        <end position="68"/>
    </location>
</feature>
<evidence type="ECO:0000313" key="3">
    <source>
        <dbReference type="Proteomes" id="UP000465609"/>
    </source>
</evidence>
<sequence length="68" mass="7389">MTPEQFRDAVPDADAVEQSRDVHEQAPDDESAVSGPAGPPMDATAHDWQEQTEVVDIDPDEDDLGRDA</sequence>
<feature type="compositionally biased region" description="Basic and acidic residues" evidence="1">
    <location>
        <begin position="17"/>
        <end position="26"/>
    </location>
</feature>
<feature type="compositionally biased region" description="Acidic residues" evidence="1">
    <location>
        <begin position="53"/>
        <end position="68"/>
    </location>
</feature>
<dbReference type="Proteomes" id="UP000465609">
    <property type="component" value="Chromosome"/>
</dbReference>
<proteinExistence type="predicted"/>
<gene>
    <name evidence="2" type="ORF">MAUB_02070</name>
</gene>
<reference evidence="2 3" key="1">
    <citation type="journal article" date="2019" name="Emerg. Microbes Infect.">
        <title>Comprehensive subspecies identification of 175 nontuberculous mycobacteria species based on 7547 genomic profiles.</title>
        <authorList>
            <person name="Matsumoto Y."/>
            <person name="Kinjo T."/>
            <person name="Motooka D."/>
            <person name="Nabeya D."/>
            <person name="Jung N."/>
            <person name="Uechi K."/>
            <person name="Horii T."/>
            <person name="Iida T."/>
            <person name="Fujita J."/>
            <person name="Nakamura S."/>
        </authorList>
    </citation>
    <scope>NUCLEOTIDE SEQUENCE [LARGE SCALE GENOMIC DNA]</scope>
    <source>
        <strain evidence="2 3">JCM 15296</strain>
    </source>
</reference>
<dbReference type="EMBL" id="AP022577">
    <property type="protein sequence ID" value="BBX82334.1"/>
    <property type="molecule type" value="Genomic_DNA"/>
</dbReference>
<dbReference type="RefSeq" id="WP_138230445.1">
    <property type="nucleotide sequence ID" value="NZ_AP022577.1"/>
</dbReference>
<keyword evidence="3" id="KW-1185">Reference proteome</keyword>
<evidence type="ECO:0000313" key="2">
    <source>
        <dbReference type="EMBL" id="BBX82334.1"/>
    </source>
</evidence>
<organism evidence="2 3">
    <name type="scientific">Mycolicibacterium aubagnense</name>
    <dbReference type="NCBI Taxonomy" id="319707"/>
    <lineage>
        <taxon>Bacteria</taxon>
        <taxon>Bacillati</taxon>
        <taxon>Actinomycetota</taxon>
        <taxon>Actinomycetes</taxon>
        <taxon>Mycobacteriales</taxon>
        <taxon>Mycobacteriaceae</taxon>
        <taxon>Mycolicibacterium</taxon>
    </lineage>
</organism>
<evidence type="ECO:0000256" key="1">
    <source>
        <dbReference type="SAM" id="MobiDB-lite"/>
    </source>
</evidence>
<accession>A0ABN5YL41</accession>